<gene>
    <name evidence="1" type="ORF">LQV63_03085</name>
</gene>
<name>A0ABS8YD73_9BACL</name>
<dbReference type="PANTHER" id="PTHR43745">
    <property type="entry name" value="NITROREDUCTASE MJ1384-RELATED"/>
    <property type="match status" value="1"/>
</dbReference>
<evidence type="ECO:0000313" key="1">
    <source>
        <dbReference type="EMBL" id="MCE5168300.1"/>
    </source>
</evidence>
<dbReference type="RefSeq" id="WP_233695601.1">
    <property type="nucleotide sequence ID" value="NZ_JAJNBZ010000002.1"/>
</dbReference>
<dbReference type="Proteomes" id="UP001199916">
    <property type="component" value="Unassembled WGS sequence"/>
</dbReference>
<dbReference type="InterPro" id="IPR052544">
    <property type="entry name" value="Bacteriocin_Proc_Enz"/>
</dbReference>
<evidence type="ECO:0008006" key="3">
    <source>
        <dbReference type="Google" id="ProtNLM"/>
    </source>
</evidence>
<accession>A0ABS8YD73</accession>
<dbReference type="EMBL" id="JAJNBZ010000002">
    <property type="protein sequence ID" value="MCE5168300.1"/>
    <property type="molecule type" value="Genomic_DNA"/>
</dbReference>
<dbReference type="PANTHER" id="PTHR43745:SF2">
    <property type="entry name" value="NITROREDUCTASE MJ1384-RELATED"/>
    <property type="match status" value="1"/>
</dbReference>
<sequence>MNKENNIEMILERNTLERSYHDYIYTHSMPKKAENFIMKFHQASTFLHDSKSENIIFDQNIFPWLKVVEKTDVKPEYYEHEIMLHKQVLSNIKGSARKYNVDFTFTFEELSILLNNSFGRDKDSHSKKYGSAGGLYPVIPLMLVFKSFSKFENGVYVYNSLQQNMMRIKNWTNEESRFVKEEVCHHSTDLPNTCMAYAVDIRKAILKYHIRGYRHAVIEVGAMSQVFKHSLHSLKENVGEISWSGFNDNQLSFECGLNARLCPIILLQWFGHLY</sequence>
<protein>
    <recommendedName>
        <fullName evidence="3">SagB/ThcOx family dehydrogenase</fullName>
    </recommendedName>
</protein>
<dbReference type="Gene3D" id="3.40.109.10">
    <property type="entry name" value="NADH Oxidase"/>
    <property type="match status" value="1"/>
</dbReference>
<dbReference type="InterPro" id="IPR000415">
    <property type="entry name" value="Nitroreductase-like"/>
</dbReference>
<comment type="caution">
    <text evidence="1">The sequence shown here is derived from an EMBL/GenBank/DDBJ whole genome shotgun (WGS) entry which is preliminary data.</text>
</comment>
<evidence type="ECO:0000313" key="2">
    <source>
        <dbReference type="Proteomes" id="UP001199916"/>
    </source>
</evidence>
<proteinExistence type="predicted"/>
<organism evidence="1 2">
    <name type="scientific">Paenibacillus profundus</name>
    <dbReference type="NCBI Taxonomy" id="1173085"/>
    <lineage>
        <taxon>Bacteria</taxon>
        <taxon>Bacillati</taxon>
        <taxon>Bacillota</taxon>
        <taxon>Bacilli</taxon>
        <taxon>Bacillales</taxon>
        <taxon>Paenibacillaceae</taxon>
        <taxon>Paenibacillus</taxon>
    </lineage>
</organism>
<keyword evidence="2" id="KW-1185">Reference proteome</keyword>
<reference evidence="1 2" key="1">
    <citation type="submission" date="2021-11" db="EMBL/GenBank/DDBJ databases">
        <title>Draft genome sequence of Paenibacillus profundus YoMME, a new Gram-positive bacteria with exoelectrogenic properties.</title>
        <authorList>
            <person name="Hubenova Y."/>
            <person name="Hubenova E."/>
            <person name="Manasiev Y."/>
            <person name="Peykov S."/>
            <person name="Mitov M."/>
        </authorList>
    </citation>
    <scope>NUCLEOTIDE SEQUENCE [LARGE SCALE GENOMIC DNA]</scope>
    <source>
        <strain evidence="1 2">YoMME</strain>
    </source>
</reference>